<dbReference type="Proteomes" id="UP001596461">
    <property type="component" value="Unassembled WGS sequence"/>
</dbReference>
<comment type="caution">
    <text evidence="2">The sequence shown here is derived from an EMBL/GenBank/DDBJ whole genome shotgun (WGS) entry which is preliminary data.</text>
</comment>
<dbReference type="RefSeq" id="WP_390210877.1">
    <property type="nucleotide sequence ID" value="NZ_JBHTAH010000012.1"/>
</dbReference>
<keyword evidence="1" id="KW-0472">Membrane</keyword>
<evidence type="ECO:0000313" key="2">
    <source>
        <dbReference type="EMBL" id="MFC7070623.1"/>
    </source>
</evidence>
<dbReference type="EMBL" id="JBHTAH010000012">
    <property type="protein sequence ID" value="MFC7070623.1"/>
    <property type="molecule type" value="Genomic_DNA"/>
</dbReference>
<evidence type="ECO:0000256" key="1">
    <source>
        <dbReference type="SAM" id="Phobius"/>
    </source>
</evidence>
<gene>
    <name evidence="2" type="ORF">ACFQL9_13295</name>
</gene>
<feature type="transmembrane region" description="Helical" evidence="1">
    <location>
        <begin position="159"/>
        <end position="179"/>
    </location>
</feature>
<protein>
    <submittedName>
        <fullName evidence="2">Uncharacterized protein</fullName>
    </submittedName>
</protein>
<accession>A0ABD5WFV5</accession>
<keyword evidence="1" id="KW-1133">Transmembrane helix</keyword>
<dbReference type="AlphaFoldDB" id="A0ABD5WFV5"/>
<name>A0ABD5WFV5_9EURY</name>
<keyword evidence="1" id="KW-0812">Transmembrane</keyword>
<organism evidence="2 3">
    <name type="scientific">Halobaculum lipolyticum</name>
    <dbReference type="NCBI Taxonomy" id="3032001"/>
    <lineage>
        <taxon>Archaea</taxon>
        <taxon>Methanobacteriati</taxon>
        <taxon>Methanobacteriota</taxon>
        <taxon>Stenosarchaea group</taxon>
        <taxon>Halobacteria</taxon>
        <taxon>Halobacteriales</taxon>
        <taxon>Haloferacaceae</taxon>
        <taxon>Halobaculum</taxon>
    </lineage>
</organism>
<keyword evidence="3" id="KW-1185">Reference proteome</keyword>
<reference evidence="2 3" key="1">
    <citation type="journal article" date="2019" name="Int. J. Syst. Evol. Microbiol.">
        <title>The Global Catalogue of Microorganisms (GCM) 10K type strain sequencing project: providing services to taxonomists for standard genome sequencing and annotation.</title>
        <authorList>
            <consortium name="The Broad Institute Genomics Platform"/>
            <consortium name="The Broad Institute Genome Sequencing Center for Infectious Disease"/>
            <person name="Wu L."/>
            <person name="Ma J."/>
        </authorList>
    </citation>
    <scope>NUCLEOTIDE SEQUENCE [LARGE SCALE GENOMIC DNA]</scope>
    <source>
        <strain evidence="2 3">DT31</strain>
    </source>
</reference>
<feature type="transmembrane region" description="Helical" evidence="1">
    <location>
        <begin position="130"/>
        <end position="147"/>
    </location>
</feature>
<sequence length="196" mass="21908">MADAPTIQERDWFTVLNAFHEENLSFEYTGRPGEVQDYKPHRDDLQNIDFPVTVQELKKAGLLEVADVHVSDPSVPFDSLTVIRLSEKGYDVLFEQQTREAQRYHNEQQAERQRQFERRLTSKQEETNSAIAYLTVGLLLVAALDLVQSTLTAGGFGQYNLYVTATALVVVALIVALLFSTGLLGSEVAAETVDES</sequence>
<proteinExistence type="predicted"/>
<evidence type="ECO:0000313" key="3">
    <source>
        <dbReference type="Proteomes" id="UP001596461"/>
    </source>
</evidence>